<gene>
    <name evidence="16" type="ORF">GTHE00462_LOCUS7107</name>
</gene>
<dbReference type="SUPFAM" id="SSF57850">
    <property type="entry name" value="RING/U-box"/>
    <property type="match status" value="1"/>
</dbReference>
<evidence type="ECO:0000256" key="4">
    <source>
        <dbReference type="ARBA" id="ARBA00022833"/>
    </source>
</evidence>
<keyword evidence="7" id="KW-0238">DNA-binding</keyword>
<evidence type="ECO:0000256" key="8">
    <source>
        <dbReference type="ARBA" id="ARBA00023163"/>
    </source>
</evidence>
<feature type="compositionally biased region" description="Basic and acidic residues" evidence="12">
    <location>
        <begin position="342"/>
        <end position="358"/>
    </location>
</feature>
<keyword evidence="4" id="KW-0862">Zinc</keyword>
<dbReference type="InterPro" id="IPR018957">
    <property type="entry name" value="Znf_C3HC4_RING-type"/>
</dbReference>
<dbReference type="InterPro" id="IPR003035">
    <property type="entry name" value="RWP-RK_dom"/>
</dbReference>
<dbReference type="PANTHER" id="PTHR46373">
    <property type="entry name" value="PROTEIN RKD4"/>
    <property type="match status" value="1"/>
</dbReference>
<dbReference type="InterPro" id="IPR044607">
    <property type="entry name" value="RKD-like"/>
</dbReference>
<evidence type="ECO:0000256" key="12">
    <source>
        <dbReference type="SAM" id="MobiDB-lite"/>
    </source>
</evidence>
<keyword evidence="3 10" id="KW-0863">Zinc-finger</keyword>
<evidence type="ECO:0000256" key="10">
    <source>
        <dbReference type="PROSITE-ProRule" id="PRU00175"/>
    </source>
</evidence>
<feature type="domain" description="RWP-RK" evidence="15">
    <location>
        <begin position="381"/>
        <end position="471"/>
    </location>
</feature>
<feature type="compositionally biased region" description="Low complexity" evidence="12">
    <location>
        <begin position="511"/>
        <end position="521"/>
    </location>
</feature>
<dbReference type="Gene3D" id="3.30.40.10">
    <property type="entry name" value="Zinc/RING finger domain, C3HC4 (zinc finger)"/>
    <property type="match status" value="1"/>
</dbReference>
<evidence type="ECO:0000256" key="3">
    <source>
        <dbReference type="ARBA" id="ARBA00022771"/>
    </source>
</evidence>
<evidence type="ECO:0000256" key="1">
    <source>
        <dbReference type="ARBA" id="ARBA00004049"/>
    </source>
</evidence>
<dbReference type="AlphaFoldDB" id="A0A7S4JRH6"/>
<feature type="region of interest" description="Disordered" evidence="12">
    <location>
        <begin position="322"/>
        <end position="391"/>
    </location>
</feature>
<evidence type="ECO:0000259" key="13">
    <source>
        <dbReference type="PROSITE" id="PS50089"/>
    </source>
</evidence>
<dbReference type="PROSITE" id="PS50089">
    <property type="entry name" value="ZF_RING_2"/>
    <property type="match status" value="1"/>
</dbReference>
<reference evidence="16" key="1">
    <citation type="submission" date="2021-01" db="EMBL/GenBank/DDBJ databases">
        <authorList>
            <person name="Corre E."/>
            <person name="Pelletier E."/>
            <person name="Niang G."/>
            <person name="Scheremetjew M."/>
            <person name="Finn R."/>
            <person name="Kale V."/>
            <person name="Holt S."/>
            <person name="Cochrane G."/>
            <person name="Meng A."/>
            <person name="Brown T."/>
            <person name="Cohen L."/>
        </authorList>
    </citation>
    <scope>NUCLEOTIDE SEQUENCE</scope>
    <source>
        <strain evidence="16">CCMP 2712</strain>
    </source>
</reference>
<evidence type="ECO:0000313" key="16">
    <source>
        <dbReference type="EMBL" id="CAE2271646.1"/>
    </source>
</evidence>
<dbReference type="EMBL" id="HBKN01009048">
    <property type="protein sequence ID" value="CAE2271646.1"/>
    <property type="molecule type" value="Transcribed_RNA"/>
</dbReference>
<dbReference type="Pfam" id="PF00097">
    <property type="entry name" value="zf-C3HC4"/>
    <property type="match status" value="1"/>
</dbReference>
<dbReference type="PANTHER" id="PTHR46373:SF2">
    <property type="entry name" value="RWP-RK DOMAIN-CONTAINING PROTEIN"/>
    <property type="match status" value="1"/>
</dbReference>
<evidence type="ECO:0000256" key="9">
    <source>
        <dbReference type="ARBA" id="ARBA00023242"/>
    </source>
</evidence>
<evidence type="ECO:0000256" key="11">
    <source>
        <dbReference type="SAM" id="Coils"/>
    </source>
</evidence>
<feature type="coiled-coil region" evidence="11">
    <location>
        <begin position="462"/>
        <end position="489"/>
    </location>
</feature>
<dbReference type="GO" id="GO:0003677">
    <property type="term" value="F:DNA binding"/>
    <property type="evidence" value="ECO:0007669"/>
    <property type="project" value="UniProtKB-KW"/>
</dbReference>
<evidence type="ECO:0000256" key="2">
    <source>
        <dbReference type="ARBA" id="ARBA00022723"/>
    </source>
</evidence>
<dbReference type="InterPro" id="IPR001841">
    <property type="entry name" value="Znf_RING"/>
</dbReference>
<feature type="region of interest" description="Disordered" evidence="12">
    <location>
        <begin position="498"/>
        <end position="572"/>
    </location>
</feature>
<feature type="region of interest" description="Disordered" evidence="12">
    <location>
        <begin position="771"/>
        <end position="790"/>
    </location>
</feature>
<dbReference type="InterPro" id="IPR004331">
    <property type="entry name" value="SPX_dom"/>
</dbReference>
<accession>A0A7S4JRH6</accession>
<feature type="region of interest" description="Disordered" evidence="12">
    <location>
        <begin position="620"/>
        <end position="647"/>
    </location>
</feature>
<sequence length="790" mass="87103">MKFGKRIRSEAVEQWNDQYVDYKGLKHLLKALVANGASAPEDEQFTASILAEIDKVDRFFISKESELYAEFRSLCQKVTQTPLEPAWEKAQSAKGINGHLHLDKLVSALEGTDAGEIIQALLHFSAKVDNMRKFVMINTLAVVKITKKHDKQEGITKQLQWEMVNTVHKKHFYNSPHFSALITDVEVLASEIMFRTTKLKPLPENYSCPICLGILCNPVVLSCGHRFCMKCVSAASYFCQTSCPVCRKDQILDLETIKVDTLLSSFLDRYFPEGQSGVKQCKACAARNANPQVPRQRFPCEECNLQLLDSLEEMQVAALSQRHKAAEQRRQNGSQGAVEAEEGGKDRASSTGIKREMIPEDEDQSMEVRPRLKRRSVGQGGKQALGGRPELDSDAHAAPIVLNAATLRKHFNLPLNDAAKKLGVCATAIKKVCRKMGIKQWPHRKLKAVEKRLALLQAEHRYSTEEGLMAQYKAEIKDLEEKRNNLLQGLDCDISGVTEAADPDDLEQGNSSTSTTKSSSKVAPSSHPKEVSSKAPTAMNNKPPLPPLNDIDGKPSGSAAAPSSSLNDLQQDDTLELEDMCILPGDYKEPAGGAEQDVWEMLHKMMSDEAESLDFDDCKQMSGSSSRMVRPHADSSVAGPSSEHKMMQPTLRPNGGSVPEGIHFDISECRLQIHMLQEEVLHLRQFSMALIKERGELATQLQRRDEELGNLRLRTAELESELGKIRGVPAGSLLGGEDDSCLMHTWSSNSSHSASLSSAPANSQCDFLGEPLTTSGVSSSSGWMSRPPGL</sequence>
<organism evidence="16">
    <name type="scientific">Guillardia theta</name>
    <name type="common">Cryptophyte</name>
    <name type="synonym">Cryptomonas phi</name>
    <dbReference type="NCBI Taxonomy" id="55529"/>
    <lineage>
        <taxon>Eukaryota</taxon>
        <taxon>Cryptophyceae</taxon>
        <taxon>Pyrenomonadales</taxon>
        <taxon>Geminigeraceae</taxon>
        <taxon>Guillardia</taxon>
    </lineage>
</organism>
<name>A0A7S4JRH6_GUITH</name>
<evidence type="ECO:0000259" key="15">
    <source>
        <dbReference type="PROSITE" id="PS51519"/>
    </source>
</evidence>
<dbReference type="Pfam" id="PF03105">
    <property type="entry name" value="SPX"/>
    <property type="match status" value="1"/>
</dbReference>
<dbReference type="SMART" id="SM00184">
    <property type="entry name" value="RING"/>
    <property type="match status" value="1"/>
</dbReference>
<dbReference type="Pfam" id="PF02042">
    <property type="entry name" value="RWP-RK"/>
    <property type="match status" value="1"/>
</dbReference>
<dbReference type="InterPro" id="IPR017907">
    <property type="entry name" value="Znf_RING_CS"/>
</dbReference>
<feature type="domain" description="RING-type" evidence="13">
    <location>
        <begin position="208"/>
        <end position="247"/>
    </location>
</feature>
<keyword evidence="6 11" id="KW-0175">Coiled coil</keyword>
<dbReference type="PROSITE" id="PS00518">
    <property type="entry name" value="ZF_RING_1"/>
    <property type="match status" value="1"/>
</dbReference>
<dbReference type="GO" id="GO:0008270">
    <property type="term" value="F:zinc ion binding"/>
    <property type="evidence" value="ECO:0007669"/>
    <property type="project" value="UniProtKB-KW"/>
</dbReference>
<keyword evidence="2" id="KW-0479">Metal-binding</keyword>
<evidence type="ECO:0000256" key="6">
    <source>
        <dbReference type="ARBA" id="ARBA00023054"/>
    </source>
</evidence>
<evidence type="ECO:0000256" key="7">
    <source>
        <dbReference type="ARBA" id="ARBA00023125"/>
    </source>
</evidence>
<keyword evidence="5" id="KW-0805">Transcription regulation</keyword>
<feature type="compositionally biased region" description="Low complexity" evidence="12">
    <location>
        <begin position="555"/>
        <end position="569"/>
    </location>
</feature>
<proteinExistence type="predicted"/>
<comment type="function">
    <text evidence="1">Putative transcription factor.</text>
</comment>
<evidence type="ECO:0000259" key="14">
    <source>
        <dbReference type="PROSITE" id="PS51382"/>
    </source>
</evidence>
<dbReference type="PROSITE" id="PS51519">
    <property type="entry name" value="RWP_RK"/>
    <property type="match status" value="1"/>
</dbReference>
<dbReference type="CDD" id="cd14447">
    <property type="entry name" value="SPX"/>
    <property type="match status" value="1"/>
</dbReference>
<keyword evidence="9" id="KW-0539">Nucleus</keyword>
<dbReference type="PROSITE" id="PS51382">
    <property type="entry name" value="SPX"/>
    <property type="match status" value="1"/>
</dbReference>
<feature type="domain" description="SPX" evidence="14">
    <location>
        <begin position="1"/>
        <end position="163"/>
    </location>
</feature>
<dbReference type="InterPro" id="IPR013083">
    <property type="entry name" value="Znf_RING/FYVE/PHD"/>
</dbReference>
<evidence type="ECO:0000256" key="5">
    <source>
        <dbReference type="ARBA" id="ARBA00023015"/>
    </source>
</evidence>
<evidence type="ECO:0008006" key="17">
    <source>
        <dbReference type="Google" id="ProtNLM"/>
    </source>
</evidence>
<dbReference type="GO" id="GO:0003700">
    <property type="term" value="F:DNA-binding transcription factor activity"/>
    <property type="evidence" value="ECO:0007669"/>
    <property type="project" value="InterPro"/>
</dbReference>
<feature type="compositionally biased region" description="Low complexity" evidence="12">
    <location>
        <begin position="775"/>
        <end position="790"/>
    </location>
</feature>
<protein>
    <recommendedName>
        <fullName evidence="17">RING-type domain-containing protein</fullName>
    </recommendedName>
</protein>
<keyword evidence="8" id="KW-0804">Transcription</keyword>